<evidence type="ECO:0000256" key="2">
    <source>
        <dbReference type="SAM" id="SignalP"/>
    </source>
</evidence>
<dbReference type="EMBL" id="HBGN01039438">
    <property type="protein sequence ID" value="CAD9357878.1"/>
    <property type="molecule type" value="Transcribed_RNA"/>
</dbReference>
<name>A0A7S2A5X3_9STRA</name>
<evidence type="ECO:0000313" key="3">
    <source>
        <dbReference type="EMBL" id="CAD9357878.1"/>
    </source>
</evidence>
<reference evidence="3" key="1">
    <citation type="submission" date="2021-01" db="EMBL/GenBank/DDBJ databases">
        <authorList>
            <person name="Corre E."/>
            <person name="Pelletier E."/>
            <person name="Niang G."/>
            <person name="Scheremetjew M."/>
            <person name="Finn R."/>
            <person name="Kale V."/>
            <person name="Holt S."/>
            <person name="Cochrane G."/>
            <person name="Meng A."/>
            <person name="Brown T."/>
            <person name="Cohen L."/>
        </authorList>
    </citation>
    <scope>NUCLEOTIDE SEQUENCE</scope>
    <source>
        <strain evidence="3">Pop2</strain>
    </source>
</reference>
<dbReference type="AlphaFoldDB" id="A0A7S2A5X3"/>
<evidence type="ECO:0000256" key="1">
    <source>
        <dbReference type="SAM" id="MobiDB-lite"/>
    </source>
</evidence>
<sequence>MVKTSRLLLSLCLFFPPAVLPFTASSNRKSSVIQSSGNSQLFAKRRRQRFNTKQDLVRLESRIRVKVNNSPNGTGLFLIVDANNVRGVDDFKLTNHDLIRSLASWRRFLGMKRESIVCVIDHGCRPNAFSYDGITLVFAGPNRTADDAIAHDCQWLSQGEGRHDVLVTTSDNELRRRCMASNIKRLNKAPVGNHLRGGAVEVFSSAQLSSSLKRHWEAVMANATAGIPVQPPDTSMDALISIEKDLRMHQITPNANKQRKQNSDESIESDNSPIRPLGKRAYIEKTWQRVLSAETTRHLLEKINKATTVSSEKGEEDRLMKTISEYHAMHNSFDGSLKDLCFDQRIRYDTNSHELLTRYINKSTQSEIMEIANLEHNSVLKKDVSNITPEKVQVDDSGETPITLMRRIVSEAGNKSQTQVVAQYMDEAPAHLRFRKSRDVRTLLASVATREKRPPLYSAQWYLHPEDKST</sequence>
<feature type="signal peptide" evidence="2">
    <location>
        <begin position="1"/>
        <end position="21"/>
    </location>
</feature>
<organism evidence="3">
    <name type="scientific">Ditylum brightwellii</name>
    <dbReference type="NCBI Taxonomy" id="49249"/>
    <lineage>
        <taxon>Eukaryota</taxon>
        <taxon>Sar</taxon>
        <taxon>Stramenopiles</taxon>
        <taxon>Ochrophyta</taxon>
        <taxon>Bacillariophyta</taxon>
        <taxon>Mediophyceae</taxon>
        <taxon>Lithodesmiophycidae</taxon>
        <taxon>Lithodesmiales</taxon>
        <taxon>Lithodesmiaceae</taxon>
        <taxon>Ditylum</taxon>
    </lineage>
</organism>
<gene>
    <name evidence="3" type="ORF">DBRI1063_LOCUS25231</name>
</gene>
<keyword evidence="2" id="KW-0732">Signal</keyword>
<feature type="chain" id="PRO_5031102847" evidence="2">
    <location>
        <begin position="22"/>
        <end position="470"/>
    </location>
</feature>
<feature type="region of interest" description="Disordered" evidence="1">
    <location>
        <begin position="252"/>
        <end position="275"/>
    </location>
</feature>
<proteinExistence type="predicted"/>
<accession>A0A7S2A5X3</accession>
<protein>
    <submittedName>
        <fullName evidence="3">Uncharacterized protein</fullName>
    </submittedName>
</protein>